<dbReference type="RefSeq" id="XP_001421189.1">
    <property type="nucleotide sequence ID" value="XM_001421152.1"/>
</dbReference>
<sequence>MPQPLGKPLSEVEAEEARVAEASGRRRNGSDDARAGREGMAETPPWWMTTVSAIVLVLLTWSSVGLGSVDRVAEAPRLTPDEIERFRAGGGGGGGGGA</sequence>
<keyword evidence="2" id="KW-1133">Transmembrane helix</keyword>
<accession>A4S707</accession>
<name>A4S707_OSTLU</name>
<dbReference type="AlphaFoldDB" id="A4S707"/>
<dbReference type="OMA" id="IAEMTWE"/>
<keyword evidence="2" id="KW-0472">Membrane</keyword>
<evidence type="ECO:0000256" key="2">
    <source>
        <dbReference type="SAM" id="Phobius"/>
    </source>
</evidence>
<feature type="compositionally biased region" description="Basic and acidic residues" evidence="1">
    <location>
        <begin position="28"/>
        <end position="40"/>
    </location>
</feature>
<evidence type="ECO:0000313" key="3">
    <source>
        <dbReference type="EMBL" id="ABO99482.1"/>
    </source>
</evidence>
<dbReference type="HOGENOM" id="CLU_2337409_0_0_1"/>
<keyword evidence="4" id="KW-1185">Reference proteome</keyword>
<dbReference type="Gramene" id="ABO99482">
    <property type="protein sequence ID" value="ABO99482"/>
    <property type="gene ID" value="OSTLU_27309"/>
</dbReference>
<dbReference type="GeneID" id="5005376"/>
<keyword evidence="2" id="KW-0812">Transmembrane</keyword>
<reference evidence="3 4" key="1">
    <citation type="journal article" date="2007" name="Proc. Natl. Acad. Sci. U.S.A.">
        <title>The tiny eukaryote Ostreococcus provides genomic insights into the paradox of plankton speciation.</title>
        <authorList>
            <person name="Palenik B."/>
            <person name="Grimwood J."/>
            <person name="Aerts A."/>
            <person name="Rouze P."/>
            <person name="Salamov A."/>
            <person name="Putnam N."/>
            <person name="Dupont C."/>
            <person name="Jorgensen R."/>
            <person name="Derelle E."/>
            <person name="Rombauts S."/>
            <person name="Zhou K."/>
            <person name="Otillar R."/>
            <person name="Merchant S.S."/>
            <person name="Podell S."/>
            <person name="Gaasterland T."/>
            <person name="Napoli C."/>
            <person name="Gendler K."/>
            <person name="Manuell A."/>
            <person name="Tai V."/>
            <person name="Vallon O."/>
            <person name="Piganeau G."/>
            <person name="Jancek S."/>
            <person name="Heijde M."/>
            <person name="Jabbari K."/>
            <person name="Bowler C."/>
            <person name="Lohr M."/>
            <person name="Robbens S."/>
            <person name="Werner G."/>
            <person name="Dubchak I."/>
            <person name="Pazour G.J."/>
            <person name="Ren Q."/>
            <person name="Paulsen I."/>
            <person name="Delwiche C."/>
            <person name="Schmutz J."/>
            <person name="Rokhsar D."/>
            <person name="Van de Peer Y."/>
            <person name="Moreau H."/>
            <person name="Grigoriev I.V."/>
        </authorList>
    </citation>
    <scope>NUCLEOTIDE SEQUENCE [LARGE SCALE GENOMIC DNA]</scope>
    <source>
        <strain evidence="3 4">CCE9901</strain>
    </source>
</reference>
<organism evidence="3 4">
    <name type="scientific">Ostreococcus lucimarinus (strain CCE9901)</name>
    <dbReference type="NCBI Taxonomy" id="436017"/>
    <lineage>
        <taxon>Eukaryota</taxon>
        <taxon>Viridiplantae</taxon>
        <taxon>Chlorophyta</taxon>
        <taxon>Mamiellophyceae</taxon>
        <taxon>Mamiellales</taxon>
        <taxon>Bathycoccaceae</taxon>
        <taxon>Ostreococcus</taxon>
    </lineage>
</organism>
<dbReference type="Proteomes" id="UP000001568">
    <property type="component" value="Chromosome 14"/>
</dbReference>
<protein>
    <submittedName>
        <fullName evidence="3">Uncharacterized protein</fullName>
    </submittedName>
</protein>
<gene>
    <name evidence="3" type="ORF">OSTLU_27309</name>
</gene>
<dbReference type="KEGG" id="olu:OSTLU_27309"/>
<dbReference type="EMBL" id="CP000594">
    <property type="protein sequence ID" value="ABO99482.1"/>
    <property type="molecule type" value="Genomic_DNA"/>
</dbReference>
<evidence type="ECO:0000256" key="1">
    <source>
        <dbReference type="SAM" id="MobiDB-lite"/>
    </source>
</evidence>
<feature type="region of interest" description="Disordered" evidence="1">
    <location>
        <begin position="1"/>
        <end position="44"/>
    </location>
</feature>
<feature type="transmembrane region" description="Helical" evidence="2">
    <location>
        <begin position="46"/>
        <end position="69"/>
    </location>
</feature>
<proteinExistence type="predicted"/>
<evidence type="ECO:0000313" key="4">
    <source>
        <dbReference type="Proteomes" id="UP000001568"/>
    </source>
</evidence>